<gene>
    <name evidence="1" type="ORF">ACFPIK_16180</name>
</gene>
<proteinExistence type="predicted"/>
<comment type="caution">
    <text evidence="1">The sequence shown here is derived from an EMBL/GenBank/DDBJ whole genome shotgun (WGS) entry which is preliminary data.</text>
</comment>
<organism evidence="1 2">
    <name type="scientific">Algoriphagus aquatilis</name>
    <dbReference type="NCBI Taxonomy" id="490186"/>
    <lineage>
        <taxon>Bacteria</taxon>
        <taxon>Pseudomonadati</taxon>
        <taxon>Bacteroidota</taxon>
        <taxon>Cytophagia</taxon>
        <taxon>Cytophagales</taxon>
        <taxon>Cyclobacteriaceae</taxon>
        <taxon>Algoriphagus</taxon>
    </lineage>
</organism>
<evidence type="ECO:0000313" key="1">
    <source>
        <dbReference type="EMBL" id="MFC5193311.1"/>
    </source>
</evidence>
<protein>
    <submittedName>
        <fullName evidence="1">Uncharacterized protein</fullName>
    </submittedName>
</protein>
<sequence>MILLLQEGADCNLLLLGDCGRPTTISLQHVFDSLQGLHDTPTPRGRDFPSALIIA</sequence>
<keyword evidence="2" id="KW-1185">Reference proteome</keyword>
<dbReference type="EMBL" id="JBHSKS010000016">
    <property type="protein sequence ID" value="MFC5193311.1"/>
    <property type="molecule type" value="Genomic_DNA"/>
</dbReference>
<dbReference type="RefSeq" id="WP_377917131.1">
    <property type="nucleotide sequence ID" value="NZ_JBHSKS010000016.1"/>
</dbReference>
<evidence type="ECO:0000313" key="2">
    <source>
        <dbReference type="Proteomes" id="UP001596163"/>
    </source>
</evidence>
<accession>A0ABW0C086</accession>
<name>A0ABW0C086_9BACT</name>
<reference evidence="2" key="1">
    <citation type="journal article" date="2019" name="Int. J. Syst. Evol. Microbiol.">
        <title>The Global Catalogue of Microorganisms (GCM) 10K type strain sequencing project: providing services to taxonomists for standard genome sequencing and annotation.</title>
        <authorList>
            <consortium name="The Broad Institute Genomics Platform"/>
            <consortium name="The Broad Institute Genome Sequencing Center for Infectious Disease"/>
            <person name="Wu L."/>
            <person name="Ma J."/>
        </authorList>
    </citation>
    <scope>NUCLEOTIDE SEQUENCE [LARGE SCALE GENOMIC DNA]</scope>
    <source>
        <strain evidence="2">CGMCC 1.7030</strain>
    </source>
</reference>
<dbReference type="Proteomes" id="UP001596163">
    <property type="component" value="Unassembled WGS sequence"/>
</dbReference>